<evidence type="ECO:0000256" key="3">
    <source>
        <dbReference type="ARBA" id="ARBA00022475"/>
    </source>
</evidence>
<evidence type="ECO:0000313" key="10">
    <source>
        <dbReference type="EMBL" id="SBS31275.1"/>
    </source>
</evidence>
<dbReference type="SUPFAM" id="SSF161098">
    <property type="entry name" value="MetI-like"/>
    <property type="match status" value="2"/>
</dbReference>
<dbReference type="AlphaFoldDB" id="A0A1A8TFH3"/>
<evidence type="ECO:0000256" key="4">
    <source>
        <dbReference type="ARBA" id="ARBA00022519"/>
    </source>
</evidence>
<organism evidence="10 11">
    <name type="scientific">Marinomonas spartinae</name>
    <dbReference type="NCBI Taxonomy" id="1792290"/>
    <lineage>
        <taxon>Bacteria</taxon>
        <taxon>Pseudomonadati</taxon>
        <taxon>Pseudomonadota</taxon>
        <taxon>Gammaproteobacteria</taxon>
        <taxon>Oceanospirillales</taxon>
        <taxon>Oceanospirillaceae</taxon>
        <taxon>Marinomonas</taxon>
    </lineage>
</organism>
<keyword evidence="2 8" id="KW-0813">Transport</keyword>
<feature type="transmembrane region" description="Helical" evidence="8">
    <location>
        <begin position="334"/>
        <end position="357"/>
    </location>
</feature>
<gene>
    <name evidence="10" type="primary">potH_1</name>
    <name evidence="10" type="ORF">MSP8886_02047</name>
</gene>
<dbReference type="InterPro" id="IPR035906">
    <property type="entry name" value="MetI-like_sf"/>
</dbReference>
<name>A0A1A8TFH3_9GAMM</name>
<protein>
    <submittedName>
        <fullName evidence="10">Putrescine transport system permease protein PotH</fullName>
    </submittedName>
</protein>
<evidence type="ECO:0000313" key="11">
    <source>
        <dbReference type="Proteomes" id="UP000092544"/>
    </source>
</evidence>
<evidence type="ECO:0000256" key="5">
    <source>
        <dbReference type="ARBA" id="ARBA00022692"/>
    </source>
</evidence>
<feature type="transmembrane region" description="Helical" evidence="8">
    <location>
        <begin position="101"/>
        <end position="121"/>
    </location>
</feature>
<reference evidence="10 11" key="1">
    <citation type="submission" date="2016-06" db="EMBL/GenBank/DDBJ databases">
        <authorList>
            <person name="Kjaerup R.B."/>
            <person name="Dalgaard T.S."/>
            <person name="Juul-Madsen H.R."/>
        </authorList>
    </citation>
    <scope>NUCLEOTIDE SEQUENCE [LARGE SCALE GENOMIC DNA]</scope>
    <source>
        <strain evidence="10 11">CECT 8886</strain>
    </source>
</reference>
<feature type="transmembrane region" description="Helical" evidence="8">
    <location>
        <begin position="575"/>
        <end position="595"/>
    </location>
</feature>
<feature type="transmembrane region" description="Helical" evidence="8">
    <location>
        <begin position="405"/>
        <end position="426"/>
    </location>
</feature>
<evidence type="ECO:0000256" key="2">
    <source>
        <dbReference type="ARBA" id="ARBA00022448"/>
    </source>
</evidence>
<keyword evidence="4" id="KW-0997">Cell inner membrane</keyword>
<dbReference type="Pfam" id="PF00528">
    <property type="entry name" value="BPD_transp_1"/>
    <property type="match status" value="2"/>
</dbReference>
<keyword evidence="7 8" id="KW-0472">Membrane</keyword>
<evidence type="ECO:0000256" key="7">
    <source>
        <dbReference type="ARBA" id="ARBA00023136"/>
    </source>
</evidence>
<dbReference type="EMBL" id="FLOB01000004">
    <property type="protein sequence ID" value="SBS31275.1"/>
    <property type="molecule type" value="Genomic_DNA"/>
</dbReference>
<feature type="transmembrane region" description="Helical" evidence="8">
    <location>
        <begin position="133"/>
        <end position="155"/>
    </location>
</feature>
<dbReference type="GO" id="GO:0005886">
    <property type="term" value="C:plasma membrane"/>
    <property type="evidence" value="ECO:0007669"/>
    <property type="project" value="UniProtKB-SubCell"/>
</dbReference>
<keyword evidence="11" id="KW-1185">Reference proteome</keyword>
<keyword evidence="6 8" id="KW-1133">Transmembrane helix</keyword>
<keyword evidence="3" id="KW-1003">Cell membrane</keyword>
<dbReference type="OrthoDB" id="9807047at2"/>
<feature type="transmembrane region" description="Helical" evidence="8">
    <location>
        <begin position="33"/>
        <end position="55"/>
    </location>
</feature>
<dbReference type="Proteomes" id="UP000092544">
    <property type="component" value="Unassembled WGS sequence"/>
</dbReference>
<dbReference type="RefSeq" id="WP_067015980.1">
    <property type="nucleotide sequence ID" value="NZ_FLOB01000004.1"/>
</dbReference>
<feature type="transmembrane region" description="Helical" evidence="8">
    <location>
        <begin position="178"/>
        <end position="206"/>
    </location>
</feature>
<feature type="domain" description="ABC transmembrane type-1" evidence="9">
    <location>
        <begin position="401"/>
        <end position="595"/>
    </location>
</feature>
<feature type="transmembrane region" description="Helical" evidence="8">
    <location>
        <begin position="529"/>
        <end position="555"/>
    </location>
</feature>
<sequence>MPLSVETPHHLKPDWWLRVRHSIAVSRHEPANVIAFILAVCFAYLILAPVISILLDAIFVHSGDAGRTHQDEGAFTLYYLTRAFMSRMSQIILWTPLYNTLAIALGTVACSLTLGVTLAWLINRTNMAGRRWFASALIVPFMLPSWTFAMAWTTIFKNRTIGGQPGWLEALGFHTPNWLAYGFFPIVVILILHYTPLVILIVGNALTRLDVQMEDCARILGAPRRTIAFSIILPLVRPALMSAALLIFADCIGEFAVPYILGLPVNYDTLSTGLYRSLDSRQNGVAAVLAAVIMIIGVITLLIDMHMMREARRFVTVGGKGNMDRQTSLGKFRVIAASIPMAFMLIAMVIPLITLFLSTIMTLPGRFTLSNFTFDYWIGHHLTTVALRNGILFTPEFWQATWNTIFIVGIASLCSGILGLLVGYAVTRCSFRGVSGFLRHITFMPYLVPGIAFAAAFLSLFAVARGPIPALYGTPILLIIALIAEKMPFASRSGIAAMTQLGKEPEEAARIAGASWFTRMRKIIVPIQAGPLATGILLPFISGIKGVSLFIILAVPSTDVLTTYSLRLLDYNYDQAANAVVFMIALIAWFGTLLIQRISGTHLAQGLES</sequence>
<comment type="similarity">
    <text evidence="8">Belongs to the binding-protein-dependent transport system permease family.</text>
</comment>
<feature type="transmembrane region" description="Helical" evidence="8">
    <location>
        <begin position="284"/>
        <end position="303"/>
    </location>
</feature>
<dbReference type="InterPro" id="IPR000515">
    <property type="entry name" value="MetI-like"/>
</dbReference>
<feature type="transmembrane region" description="Helical" evidence="8">
    <location>
        <begin position="470"/>
        <end position="489"/>
    </location>
</feature>
<feature type="domain" description="ABC transmembrane type-1" evidence="9">
    <location>
        <begin position="97"/>
        <end position="304"/>
    </location>
</feature>
<dbReference type="GO" id="GO:0055085">
    <property type="term" value="P:transmembrane transport"/>
    <property type="evidence" value="ECO:0007669"/>
    <property type="project" value="InterPro"/>
</dbReference>
<evidence type="ECO:0000256" key="1">
    <source>
        <dbReference type="ARBA" id="ARBA00004429"/>
    </source>
</evidence>
<dbReference type="CDD" id="cd06261">
    <property type="entry name" value="TM_PBP2"/>
    <property type="match status" value="2"/>
</dbReference>
<proteinExistence type="inferred from homology"/>
<feature type="transmembrane region" description="Helical" evidence="8">
    <location>
        <begin position="446"/>
        <end position="464"/>
    </location>
</feature>
<dbReference type="Gene3D" id="1.10.3720.10">
    <property type="entry name" value="MetI-like"/>
    <property type="match status" value="2"/>
</dbReference>
<dbReference type="PANTHER" id="PTHR43357:SF4">
    <property type="entry name" value="INNER MEMBRANE ABC TRANSPORTER PERMEASE PROTEIN YDCV"/>
    <property type="match status" value="1"/>
</dbReference>
<evidence type="ECO:0000259" key="9">
    <source>
        <dbReference type="PROSITE" id="PS50928"/>
    </source>
</evidence>
<feature type="transmembrane region" description="Helical" evidence="8">
    <location>
        <begin position="227"/>
        <end position="249"/>
    </location>
</feature>
<evidence type="ECO:0000256" key="6">
    <source>
        <dbReference type="ARBA" id="ARBA00022989"/>
    </source>
</evidence>
<comment type="subcellular location">
    <subcellularLocation>
        <location evidence="1">Cell inner membrane</location>
        <topology evidence="1">Multi-pass membrane protein</topology>
    </subcellularLocation>
    <subcellularLocation>
        <location evidence="8">Cell membrane</location>
        <topology evidence="8">Multi-pass membrane protein</topology>
    </subcellularLocation>
</comment>
<dbReference type="PANTHER" id="PTHR43357">
    <property type="entry name" value="INNER MEMBRANE ABC TRANSPORTER PERMEASE PROTEIN YDCV"/>
    <property type="match status" value="1"/>
</dbReference>
<evidence type="ECO:0000256" key="8">
    <source>
        <dbReference type="RuleBase" id="RU363032"/>
    </source>
</evidence>
<dbReference type="PROSITE" id="PS50928">
    <property type="entry name" value="ABC_TM1"/>
    <property type="match status" value="2"/>
</dbReference>
<dbReference type="STRING" id="1792290.MSP8886_02047"/>
<accession>A0A1A8TFH3</accession>
<keyword evidence="5 8" id="KW-0812">Transmembrane</keyword>